<dbReference type="PRINTS" id="PR00950">
    <property type="entry name" value="TYPE3IMSPROT"/>
</dbReference>
<gene>
    <name evidence="1" type="ORF">P6N53_18420</name>
</gene>
<dbReference type="GO" id="GO:0005886">
    <property type="term" value="C:plasma membrane"/>
    <property type="evidence" value="ECO:0007669"/>
    <property type="project" value="TreeGrafter"/>
</dbReference>
<accession>A0AAW7ZJZ3</accession>
<organism evidence="1 2">
    <name type="scientific">Desulforamulus aquiferis</name>
    <dbReference type="NCBI Taxonomy" id="1397668"/>
    <lineage>
        <taxon>Bacteria</taxon>
        <taxon>Bacillati</taxon>
        <taxon>Bacillota</taxon>
        <taxon>Clostridia</taxon>
        <taxon>Eubacteriales</taxon>
        <taxon>Peptococcaceae</taxon>
        <taxon>Desulforamulus</taxon>
    </lineage>
</organism>
<name>A0AAW7ZJZ3_9FIRM</name>
<dbReference type="AlphaFoldDB" id="A0AAW7ZJZ3"/>
<reference evidence="1" key="2">
    <citation type="submission" date="2023-03" db="EMBL/GenBank/DDBJ databases">
        <authorList>
            <person name="Zhang Z."/>
        </authorList>
    </citation>
    <scope>NUCLEOTIDE SEQUENCE</scope>
    <source>
        <strain evidence="1">DSA</strain>
    </source>
</reference>
<dbReference type="EMBL" id="JARPTC010000041">
    <property type="protein sequence ID" value="MDO7789190.1"/>
    <property type="molecule type" value="Genomic_DNA"/>
</dbReference>
<dbReference type="PANTHER" id="PTHR30531:SF12">
    <property type="entry name" value="FLAGELLAR BIOSYNTHETIC PROTEIN FLHB"/>
    <property type="match status" value="1"/>
</dbReference>
<dbReference type="Pfam" id="PF01312">
    <property type="entry name" value="Bac_export_2"/>
    <property type="match status" value="1"/>
</dbReference>
<keyword evidence="2" id="KW-1185">Reference proteome</keyword>
<reference evidence="1" key="1">
    <citation type="journal article" date="2023" name="J. Hazard. Mater.">
        <title>Anaerobic biodegradation of pyrene and benzo[a]pyrene by a new sulfate-reducing Desulforamulus aquiferis strain DSA.</title>
        <authorList>
            <person name="Zhang Z."/>
            <person name="Sun J."/>
            <person name="Gong X."/>
            <person name="Wang C."/>
            <person name="Wang H."/>
        </authorList>
    </citation>
    <scope>NUCLEOTIDE SEQUENCE</scope>
    <source>
        <strain evidence="1">DSA</strain>
    </source>
</reference>
<evidence type="ECO:0000313" key="2">
    <source>
        <dbReference type="Proteomes" id="UP001172911"/>
    </source>
</evidence>
<dbReference type="SUPFAM" id="SSF160544">
    <property type="entry name" value="EscU C-terminal domain-like"/>
    <property type="match status" value="1"/>
</dbReference>
<evidence type="ECO:0000313" key="1">
    <source>
        <dbReference type="EMBL" id="MDO7789190.1"/>
    </source>
</evidence>
<comment type="caution">
    <text evidence="1">The sequence shown here is derived from an EMBL/GenBank/DDBJ whole genome shotgun (WGS) entry which is preliminary data.</text>
</comment>
<dbReference type="InterPro" id="IPR029025">
    <property type="entry name" value="T3SS_substrate_exporter_C"/>
</dbReference>
<dbReference type="GO" id="GO:0009306">
    <property type="term" value="P:protein secretion"/>
    <property type="evidence" value="ECO:0007669"/>
    <property type="project" value="InterPro"/>
</dbReference>
<protein>
    <submittedName>
        <fullName evidence="1">EscU/YscU/HrcU family type III secretion system export apparatus switch protein</fullName>
    </submittedName>
</protein>
<dbReference type="Gene3D" id="3.40.1690.10">
    <property type="entry name" value="secretion proteins EscU"/>
    <property type="match status" value="1"/>
</dbReference>
<sequence>MTTRKPRVAAALRYRSQQDNAPIVVAAGKGDLAEAIEKLAKENNIPLYKDQHLAKTLTELGLGVEIPQELYQAVALILAHVANLDTKKNP</sequence>
<dbReference type="Proteomes" id="UP001172911">
    <property type="component" value="Unassembled WGS sequence"/>
</dbReference>
<proteinExistence type="predicted"/>
<dbReference type="PANTHER" id="PTHR30531">
    <property type="entry name" value="FLAGELLAR BIOSYNTHETIC PROTEIN FLHB"/>
    <property type="match status" value="1"/>
</dbReference>
<dbReference type="InterPro" id="IPR006135">
    <property type="entry name" value="T3SS_substrate_exporter"/>
</dbReference>